<protein>
    <submittedName>
        <fullName evidence="2">Phage endopeptidase (Lysis protein)</fullName>
    </submittedName>
</protein>
<reference evidence="2 3" key="1">
    <citation type="submission" date="2018-06" db="EMBL/GenBank/DDBJ databases">
        <authorList>
            <consortium name="Pathogen Informatics"/>
            <person name="Doyle S."/>
        </authorList>
    </citation>
    <scope>NUCLEOTIDE SEQUENCE [LARGE SCALE GENOMIC DNA]</scope>
    <source>
        <strain evidence="2 3">NCTC10376</strain>
    </source>
</reference>
<name>A0A379FCW7_PROVU</name>
<dbReference type="RefSeq" id="WP_258868687.1">
    <property type="nucleotide sequence ID" value="NZ_UGTW01000001.1"/>
</dbReference>
<accession>A0A379FCW7</accession>
<dbReference type="GO" id="GO:0044659">
    <property type="term" value="P:viral release from host cell by cytolysis"/>
    <property type="evidence" value="ECO:0007669"/>
    <property type="project" value="InterPro"/>
</dbReference>
<dbReference type="InterPro" id="IPR004929">
    <property type="entry name" value="I-spanin"/>
</dbReference>
<feature type="transmembrane region" description="Helical" evidence="1">
    <location>
        <begin position="12"/>
        <end position="30"/>
    </location>
</feature>
<proteinExistence type="predicted"/>
<sequence length="159" mass="18246">MKAIIWKGFSWVMENMTVVGMVIFVVMFLTESIKNTALEHDNKSLTEQLSQQVEINKDYQARITRLNQLDIRHSQELASAKNEINTLRDAVNSGNKRVYVKAKCPAVTKNSTESGSDEATARLNKAVEQDYLRLREMIVENEQQTLYLQNYINTECLAQ</sequence>
<dbReference type="Pfam" id="PF03245">
    <property type="entry name" value="Phage_lysis"/>
    <property type="match status" value="1"/>
</dbReference>
<organism evidence="2 3">
    <name type="scientific">Proteus vulgaris</name>
    <dbReference type="NCBI Taxonomy" id="585"/>
    <lineage>
        <taxon>Bacteria</taxon>
        <taxon>Pseudomonadati</taxon>
        <taxon>Pseudomonadota</taxon>
        <taxon>Gammaproteobacteria</taxon>
        <taxon>Enterobacterales</taxon>
        <taxon>Morganellaceae</taxon>
        <taxon>Proteus</taxon>
    </lineage>
</organism>
<evidence type="ECO:0000313" key="2">
    <source>
        <dbReference type="EMBL" id="SUC17358.1"/>
    </source>
</evidence>
<dbReference type="AlphaFoldDB" id="A0A379FCW7"/>
<dbReference type="Proteomes" id="UP000254331">
    <property type="component" value="Unassembled WGS sequence"/>
</dbReference>
<keyword evidence="1" id="KW-0812">Transmembrane</keyword>
<evidence type="ECO:0000313" key="3">
    <source>
        <dbReference type="Proteomes" id="UP000254331"/>
    </source>
</evidence>
<keyword evidence="1" id="KW-1133">Transmembrane helix</keyword>
<gene>
    <name evidence="2" type="ORF">NCTC10376_03301</name>
</gene>
<dbReference type="EMBL" id="UGTW01000001">
    <property type="protein sequence ID" value="SUC17358.1"/>
    <property type="molecule type" value="Genomic_DNA"/>
</dbReference>
<keyword evidence="1" id="KW-0472">Membrane</keyword>
<evidence type="ECO:0000256" key="1">
    <source>
        <dbReference type="SAM" id="Phobius"/>
    </source>
</evidence>